<organism evidence="7 8">
    <name type="scientific">Amycolatopsis decaplanina DSM 44594</name>
    <dbReference type="NCBI Taxonomy" id="1284240"/>
    <lineage>
        <taxon>Bacteria</taxon>
        <taxon>Bacillati</taxon>
        <taxon>Actinomycetota</taxon>
        <taxon>Actinomycetes</taxon>
        <taxon>Pseudonocardiales</taxon>
        <taxon>Pseudonocardiaceae</taxon>
        <taxon>Amycolatopsis</taxon>
    </lineage>
</organism>
<reference evidence="7 8" key="1">
    <citation type="journal article" date="2013" name="Genome Announc.">
        <title>Draft Genome Sequence of Amycolatopsis decaplanina Strain DSM 44594T.</title>
        <authorList>
            <person name="Kaur N."/>
            <person name="Kumar S."/>
            <person name="Bala M."/>
            <person name="Raghava G.P."/>
            <person name="Mayilraj S."/>
        </authorList>
    </citation>
    <scope>NUCLEOTIDE SEQUENCE [LARGE SCALE GENOMIC DNA]</scope>
    <source>
        <strain evidence="7 8">DSM 44594</strain>
    </source>
</reference>
<dbReference type="Pfam" id="PF00561">
    <property type="entry name" value="Abhydrolase_1"/>
    <property type="match status" value="1"/>
</dbReference>
<dbReference type="InterPro" id="IPR029058">
    <property type="entry name" value="AB_hydrolase_fold"/>
</dbReference>
<dbReference type="AlphaFoldDB" id="M2Z5N1"/>
<dbReference type="InterPro" id="IPR051601">
    <property type="entry name" value="Serine_prot/Carboxylest_S33"/>
</dbReference>
<evidence type="ECO:0000256" key="1">
    <source>
        <dbReference type="ARBA" id="ARBA00010088"/>
    </source>
</evidence>
<dbReference type="GO" id="GO:0016787">
    <property type="term" value="F:hydrolase activity"/>
    <property type="evidence" value="ECO:0007669"/>
    <property type="project" value="UniProtKB-KW"/>
</dbReference>
<evidence type="ECO:0000256" key="2">
    <source>
        <dbReference type="ARBA" id="ARBA00022729"/>
    </source>
</evidence>
<keyword evidence="2 4" id="KW-0732">Signal</keyword>
<sequence length="489" mass="53051">MSRNRVASVLVATTMVALATPALASASPIWEPCKDVATGWEPTDDRRTECAMVTVPVDYARPDGRKIDIAVSRQKATGHARRRGVVLLNPGGPGQSGIHQPRWITDSEAAGIGADHDLIGFDPRGVGYSADVSCPSLPGDDAEPPVSLPDKEKARFVFERDAKMNQRCVAADPEFVRNLTTENVARDMDRIREALGESKIGFYGVSWGTALGAAYRSEFDSRVDRMLLDSVMSPTLDVGAMDDAMIAAGEVTVREFTGWITRYDAIYHFGDRQPAVLEALMKLRDELTEHPRTVNGETVDGETVKGYLAGPRRDWANAAKALAALRDGGVPTAKPTSERGRGFGWNAHPNGYNTFQQTAILCNASVGPRDFETIWQRRLDRIREYPAVASPGIWNGRCAGWPLPVQPWNFTKGTSPLQLVGHTYEPVTPIGWALAMRERIGGALLTVEDDHHGSLSSLPCVSKAVEFFSTGKTSDGSCPGAPIPPPSSR</sequence>
<comment type="caution">
    <text evidence="7">The sequence shown here is derived from an EMBL/GenBank/DDBJ whole genome shotgun (WGS) entry which is preliminary data.</text>
</comment>
<accession>M2Z5N1</accession>
<feature type="signal peptide" evidence="4">
    <location>
        <begin position="1"/>
        <end position="24"/>
    </location>
</feature>
<proteinExistence type="inferred from homology"/>
<dbReference type="PANTHER" id="PTHR43248:SF29">
    <property type="entry name" value="TRIPEPTIDYL AMINOPEPTIDASE"/>
    <property type="match status" value="1"/>
</dbReference>
<feature type="chain" id="PRO_5039119324" evidence="4">
    <location>
        <begin position="25"/>
        <end position="489"/>
    </location>
</feature>
<feature type="domain" description="AB hydrolase-1" evidence="5">
    <location>
        <begin position="85"/>
        <end position="247"/>
    </location>
</feature>
<dbReference type="PATRIC" id="fig|1284240.4.peg.1552"/>
<dbReference type="Gene3D" id="3.40.50.1820">
    <property type="entry name" value="alpha/beta hydrolase"/>
    <property type="match status" value="1"/>
</dbReference>
<dbReference type="OrthoDB" id="4447445at2"/>
<protein>
    <submittedName>
        <fullName evidence="7">Alpha/beta hydrolase</fullName>
    </submittedName>
</protein>
<dbReference type="Pfam" id="PF08386">
    <property type="entry name" value="Abhydrolase_4"/>
    <property type="match status" value="1"/>
</dbReference>
<keyword evidence="8" id="KW-1185">Reference proteome</keyword>
<evidence type="ECO:0000313" key="8">
    <source>
        <dbReference type="Proteomes" id="UP000054226"/>
    </source>
</evidence>
<dbReference type="Proteomes" id="UP000054226">
    <property type="component" value="Unassembled WGS sequence"/>
</dbReference>
<evidence type="ECO:0000313" key="7">
    <source>
        <dbReference type="EMBL" id="EME62557.1"/>
    </source>
</evidence>
<comment type="similarity">
    <text evidence="1">Belongs to the peptidase S33 family.</text>
</comment>
<evidence type="ECO:0000256" key="3">
    <source>
        <dbReference type="ARBA" id="ARBA00022801"/>
    </source>
</evidence>
<dbReference type="EMBL" id="AOHO01000038">
    <property type="protein sequence ID" value="EME62557.1"/>
    <property type="molecule type" value="Genomic_DNA"/>
</dbReference>
<gene>
    <name evidence="7" type="ORF">H074_07676</name>
</gene>
<name>M2Z5N1_9PSEU</name>
<dbReference type="InterPro" id="IPR013595">
    <property type="entry name" value="Pept_S33_TAP-like_C"/>
</dbReference>
<evidence type="ECO:0000256" key="4">
    <source>
        <dbReference type="SAM" id="SignalP"/>
    </source>
</evidence>
<keyword evidence="3 7" id="KW-0378">Hydrolase</keyword>
<dbReference type="InterPro" id="IPR000073">
    <property type="entry name" value="AB_hydrolase_1"/>
</dbReference>
<dbReference type="RefSeq" id="WP_007029457.1">
    <property type="nucleotide sequence ID" value="NZ_AOHO01000038.1"/>
</dbReference>
<dbReference type="PANTHER" id="PTHR43248">
    <property type="entry name" value="2-SUCCINYL-6-HYDROXY-2,4-CYCLOHEXADIENE-1-CARBOXYLATE SYNTHASE"/>
    <property type="match status" value="1"/>
</dbReference>
<evidence type="ECO:0000259" key="5">
    <source>
        <dbReference type="Pfam" id="PF00561"/>
    </source>
</evidence>
<dbReference type="SUPFAM" id="SSF53474">
    <property type="entry name" value="alpha/beta-Hydrolases"/>
    <property type="match status" value="1"/>
</dbReference>
<feature type="domain" description="Peptidase S33 tripeptidyl aminopeptidase-like C-terminal" evidence="6">
    <location>
        <begin position="395"/>
        <end position="474"/>
    </location>
</feature>
<evidence type="ECO:0000259" key="6">
    <source>
        <dbReference type="Pfam" id="PF08386"/>
    </source>
</evidence>